<sequence>MEFNFASCEDKFYLIYQKDTKRTDVAFASNRTELLARFVEEIEIIREIEVSEELITMYNDAITKVNETVTKFDEEWMNEYAYEQANETIVEMFIKAFKASAINIH</sequence>
<proteinExistence type="predicted"/>
<organism evidence="1 2">
    <name type="scientific">Peribacillus glennii</name>
    <dbReference type="NCBI Taxonomy" id="2303991"/>
    <lineage>
        <taxon>Bacteria</taxon>
        <taxon>Bacillati</taxon>
        <taxon>Bacillota</taxon>
        <taxon>Bacilli</taxon>
        <taxon>Bacillales</taxon>
        <taxon>Bacillaceae</taxon>
        <taxon>Peribacillus</taxon>
    </lineage>
</organism>
<dbReference type="AlphaFoldDB" id="A0A372L6B3"/>
<accession>A0A372L6B3</accession>
<gene>
    <name evidence="1" type="ORF">D0466_21100</name>
</gene>
<evidence type="ECO:0000313" key="1">
    <source>
        <dbReference type="EMBL" id="RFU60524.1"/>
    </source>
</evidence>
<comment type="caution">
    <text evidence="1">The sequence shown here is derived from an EMBL/GenBank/DDBJ whole genome shotgun (WGS) entry which is preliminary data.</text>
</comment>
<name>A0A372L6B3_9BACI</name>
<keyword evidence="2" id="KW-1185">Reference proteome</keyword>
<evidence type="ECO:0000313" key="2">
    <source>
        <dbReference type="Proteomes" id="UP000262939"/>
    </source>
</evidence>
<dbReference type="EMBL" id="QVTD01000024">
    <property type="protein sequence ID" value="RFU60524.1"/>
    <property type="molecule type" value="Genomic_DNA"/>
</dbReference>
<dbReference type="RefSeq" id="WP_117324474.1">
    <property type="nucleotide sequence ID" value="NZ_QVTD01000024.1"/>
</dbReference>
<dbReference type="Proteomes" id="UP000262939">
    <property type="component" value="Unassembled WGS sequence"/>
</dbReference>
<protein>
    <submittedName>
        <fullName evidence="1">Uncharacterized protein</fullName>
    </submittedName>
</protein>
<reference evidence="1 2" key="1">
    <citation type="submission" date="2018-08" db="EMBL/GenBank/DDBJ databases">
        <title>Bacillus chawlae sp. nov., Bacillus glennii sp. nov., and Bacillus saganii sp. nov. Isolated from the Vehicle Assembly Building at Kennedy Space Center where the Viking Spacecraft were Assembled.</title>
        <authorList>
            <person name="Seuylemezian A."/>
            <person name="Vaishampayan P."/>
        </authorList>
    </citation>
    <scope>NUCLEOTIDE SEQUENCE [LARGE SCALE GENOMIC DNA]</scope>
    <source>
        <strain evidence="1 2">V44-8</strain>
    </source>
</reference>